<dbReference type="Proteomes" id="UP000784919">
    <property type="component" value="Unassembled WGS sequence"/>
</dbReference>
<dbReference type="AlphaFoldDB" id="A0A9P7N0T3"/>
<dbReference type="SUPFAM" id="SSF48371">
    <property type="entry name" value="ARM repeat"/>
    <property type="match status" value="1"/>
</dbReference>
<name>A0A9P7N0T3_9HYPO</name>
<comment type="caution">
    <text evidence="3">The sequence shown here is derived from an EMBL/GenBank/DDBJ whole genome shotgun (WGS) entry which is preliminary data.</text>
</comment>
<accession>A0A9P7N0T3</accession>
<dbReference type="InterPro" id="IPR008709">
    <property type="entry name" value="Neurochondrin"/>
</dbReference>
<keyword evidence="4" id="KW-1185">Reference proteome</keyword>
<evidence type="ECO:0000313" key="3">
    <source>
        <dbReference type="EMBL" id="KAG5978227.1"/>
    </source>
</evidence>
<evidence type="ECO:0000313" key="2">
    <source>
        <dbReference type="EMBL" id="KAG5968584.1"/>
    </source>
</evidence>
<evidence type="ECO:0008006" key="6">
    <source>
        <dbReference type="Google" id="ProtNLM"/>
    </source>
</evidence>
<dbReference type="Proteomes" id="UP000742024">
    <property type="component" value="Unassembled WGS sequence"/>
</dbReference>
<feature type="compositionally biased region" description="Basic and acidic residues" evidence="1">
    <location>
        <begin position="33"/>
        <end position="58"/>
    </location>
</feature>
<proteinExistence type="predicted"/>
<feature type="region of interest" description="Disordered" evidence="1">
    <location>
        <begin position="1"/>
        <end position="64"/>
    </location>
</feature>
<dbReference type="OrthoDB" id="8962942at2759"/>
<sequence>MAVEPSESVDRDTSHEVLDAHSAETPSVQPAKVSDDLTAKVSDDLPEKAPDGQPEKASDAQPMNQDAATIAKIKSLLQAKDDTQRFVGLALLKSVLDNTPELRADESTIKQLWASVSPRFLDRLIATGSQPSGNNVREMLDLAVSVIYTFAALVPEAMRAEEEFTDRIPGLVKAVLYSSDATTELLLKVLHTLVSIPEGAKAFVEAGDVSSLAEIAPSHTAVLEIFLFAWLNGMASVVEKHVLVLQVASTMQSLVSAFTGTDGVTLVQFVGTFLRQADPTIVPHEPQWLNALVKFIRKLVTSRPNAAARAAYTKTAASLLQAYPARAAKALFTEDAREHHGKPFAYLFINLLLIDIRSSTPALLQQLNQPDYVECSARLSSAFDVISFFIGYLVRCLEDDSVETFPMSPDSLLKLRKGISETMSITVEYLRDRWDASFAGAMGLHPDARTSNAETWTGSHPTLAWDSLVRSADEDPLMLSAVRALALWLREDDNETLRQEVTGLMDMFMELYQSSSRDSSSSSASSDKMLDFRSPILVGLEALLTTPEGRDIFLHHDGWKILTKDLASLLSPGAKDAPSTEDATRGIEIVRALLSVAEQVSSGTPEEWMDIITAVAAWDVPTQLVPVAEFCLSVLQLCCTLLVGASPGMRHRYRQSMGAINGIVKQVRRSGIAEDASLSEAMADVTDTMDHVLRGL</sequence>
<evidence type="ECO:0000256" key="1">
    <source>
        <dbReference type="SAM" id="MobiDB-lite"/>
    </source>
</evidence>
<dbReference type="PANTHER" id="PTHR13109:SF7">
    <property type="entry name" value="NEUROCHONDRIN"/>
    <property type="match status" value="1"/>
</dbReference>
<gene>
    <name evidence="3" type="ORF">E4U56_004570</name>
    <name evidence="2" type="ORF">E4U57_005112</name>
</gene>
<evidence type="ECO:0000313" key="4">
    <source>
        <dbReference type="Proteomes" id="UP000742024"/>
    </source>
</evidence>
<protein>
    <recommendedName>
        <fullName evidence="6">DUF1941 family protein</fullName>
    </recommendedName>
</protein>
<dbReference type="EMBL" id="SRPS01000003">
    <property type="protein sequence ID" value="KAG5978227.1"/>
    <property type="molecule type" value="Genomic_DNA"/>
</dbReference>
<dbReference type="Pfam" id="PF05536">
    <property type="entry name" value="Neurochondrin"/>
    <property type="match status" value="1"/>
</dbReference>
<organism evidence="3 5">
    <name type="scientific">Claviceps arundinis</name>
    <dbReference type="NCBI Taxonomy" id="1623583"/>
    <lineage>
        <taxon>Eukaryota</taxon>
        <taxon>Fungi</taxon>
        <taxon>Dikarya</taxon>
        <taxon>Ascomycota</taxon>
        <taxon>Pezizomycotina</taxon>
        <taxon>Sordariomycetes</taxon>
        <taxon>Hypocreomycetidae</taxon>
        <taxon>Hypocreales</taxon>
        <taxon>Clavicipitaceae</taxon>
        <taxon>Claviceps</taxon>
    </lineage>
</organism>
<dbReference type="InterPro" id="IPR016024">
    <property type="entry name" value="ARM-type_fold"/>
</dbReference>
<evidence type="ECO:0000313" key="5">
    <source>
        <dbReference type="Proteomes" id="UP000784919"/>
    </source>
</evidence>
<reference evidence="3 4" key="1">
    <citation type="journal article" date="2020" name="bioRxiv">
        <title>Whole genome comparisons of ergot fungi reveals the divergence and evolution of species within the genus Claviceps are the result of varying mechanisms driving genome evolution and host range expansion.</title>
        <authorList>
            <person name="Wyka S.A."/>
            <person name="Mondo S.J."/>
            <person name="Liu M."/>
            <person name="Dettman J."/>
            <person name="Nalam V."/>
            <person name="Broders K.D."/>
        </authorList>
    </citation>
    <scope>NUCLEOTIDE SEQUENCE</scope>
    <source>
        <strain evidence="3">CCC 1102</strain>
        <strain evidence="2 4">LM583</strain>
    </source>
</reference>
<dbReference type="PANTHER" id="PTHR13109">
    <property type="entry name" value="NEUROCHONDRIN"/>
    <property type="match status" value="1"/>
</dbReference>
<dbReference type="EMBL" id="SRPR01000004">
    <property type="protein sequence ID" value="KAG5968584.1"/>
    <property type="molecule type" value="Genomic_DNA"/>
</dbReference>
<feature type="compositionally biased region" description="Basic and acidic residues" evidence="1">
    <location>
        <begin position="8"/>
        <end position="22"/>
    </location>
</feature>